<evidence type="ECO:0000313" key="10">
    <source>
        <dbReference type="Proteomes" id="UP001055439"/>
    </source>
</evidence>
<keyword evidence="2 6" id="KW-0378">Hydrolase</keyword>
<dbReference type="EC" id="3.1.3.16" evidence="6"/>
<dbReference type="GO" id="GO:0005634">
    <property type="term" value="C:nucleus"/>
    <property type="evidence" value="ECO:0007669"/>
    <property type="project" value="UniProtKB-SubCell"/>
</dbReference>
<name>A0A9E7GEJ1_9LILI</name>
<dbReference type="AlphaFoldDB" id="A0A9E7GEJ1"/>
<comment type="function">
    <text evidence="6">This promotes the activity of RNA polymerase II.</text>
</comment>
<dbReference type="InterPro" id="IPR039189">
    <property type="entry name" value="Fcp1"/>
</dbReference>
<evidence type="ECO:0000256" key="6">
    <source>
        <dbReference type="RuleBase" id="RU366066"/>
    </source>
</evidence>
<keyword evidence="10" id="KW-1185">Reference proteome</keyword>
<dbReference type="InterPro" id="IPR057473">
    <property type="entry name" value="ARM_CPL3"/>
</dbReference>
<organism evidence="9 10">
    <name type="scientific">Musa troglodytarum</name>
    <name type="common">fe'i banana</name>
    <dbReference type="NCBI Taxonomy" id="320322"/>
    <lineage>
        <taxon>Eukaryota</taxon>
        <taxon>Viridiplantae</taxon>
        <taxon>Streptophyta</taxon>
        <taxon>Embryophyta</taxon>
        <taxon>Tracheophyta</taxon>
        <taxon>Spermatophyta</taxon>
        <taxon>Magnoliopsida</taxon>
        <taxon>Liliopsida</taxon>
        <taxon>Zingiberales</taxon>
        <taxon>Musaceae</taxon>
        <taxon>Musa</taxon>
    </lineage>
</organism>
<dbReference type="Pfam" id="PF25505">
    <property type="entry name" value="ARM_CPL3"/>
    <property type="match status" value="1"/>
</dbReference>
<evidence type="ECO:0000313" key="9">
    <source>
        <dbReference type="EMBL" id="URE13661.1"/>
    </source>
</evidence>
<dbReference type="CDD" id="cd07521">
    <property type="entry name" value="HAD_FCP1-like"/>
    <property type="match status" value="1"/>
</dbReference>
<evidence type="ECO:0000256" key="5">
    <source>
        <dbReference type="ARBA" id="ARBA00048336"/>
    </source>
</evidence>
<accession>A0A9E7GEJ1</accession>
<comment type="catalytic activity">
    <reaction evidence="5 6">
        <text>O-phospho-L-threonyl-[protein] + H2O = L-threonyl-[protein] + phosphate</text>
        <dbReference type="Rhea" id="RHEA:47004"/>
        <dbReference type="Rhea" id="RHEA-COMP:11060"/>
        <dbReference type="Rhea" id="RHEA-COMP:11605"/>
        <dbReference type="ChEBI" id="CHEBI:15377"/>
        <dbReference type="ChEBI" id="CHEBI:30013"/>
        <dbReference type="ChEBI" id="CHEBI:43474"/>
        <dbReference type="ChEBI" id="CHEBI:61977"/>
        <dbReference type="EC" id="3.1.3.16"/>
    </reaction>
</comment>
<evidence type="ECO:0000256" key="2">
    <source>
        <dbReference type="ARBA" id="ARBA00022801"/>
    </source>
</evidence>
<dbReference type="GO" id="GO:0008420">
    <property type="term" value="F:RNA polymerase II CTD heptapeptide repeat phosphatase activity"/>
    <property type="evidence" value="ECO:0007669"/>
    <property type="project" value="UniProtKB-UniRule"/>
</dbReference>
<dbReference type="SUPFAM" id="SSF56784">
    <property type="entry name" value="HAD-like"/>
    <property type="match status" value="1"/>
</dbReference>
<sequence>VRSSPINWPPWGFRVCLLASRFLSLPRRVGGHRRGARSLGGRRSLRLCKYFEDMNPMSTQAFMGTQAAPSVRQSDNLQQREQSLSSLLTQIKEQYSTFITTEQAKQIDAVVDSFVSEGHKTEKDQYGGTGNHILTNLTQEPAITRGDYDEGSHSASTQDIASVGGTTDTRKRKRDEEYVTLDHTTKNPTGSVLSLNSSAFKSDETEKTPQSASMLFLQEAICKEIPKNAQCSDCNISSQSDKRTIRLKPRDPRHALFRNAAAASEPNKVNAVIAGPHDTTGHGKQAPTDASTTAVPPGYIRLAPRKARKRDRARRLVEQNRMFASRKLSLVLDLDHTLLNSTKFVDVDPLHEELLKRKEEQDRAMPQRHLFRLRHMGVWTKLRPGIWKFLEKANELYELHIYTLGSRPYATAMASLLDPTGSLFAGRVMSRRDDGDRMVSHRKHLKGVLGLECAAVIMDDTPGVWPSCQPNLIAVERYHFFPSSRRKFGLPGPSLLEMDRDEGAEDGALASSLEIIQRIHDDFFSRHSDGDVRKLLLQN</sequence>
<dbReference type="NCBIfam" id="TIGR02250">
    <property type="entry name" value="FCP1_euk"/>
    <property type="match status" value="1"/>
</dbReference>
<dbReference type="InterPro" id="IPR036412">
    <property type="entry name" value="HAD-like_sf"/>
</dbReference>
<dbReference type="PANTHER" id="PTHR23081:SF2">
    <property type="entry name" value="RNA POLYMERASE II C-TERMINAL DOMAIN PHOSPHATASE-LIKE 3"/>
    <property type="match status" value="1"/>
</dbReference>
<dbReference type="Pfam" id="PF03031">
    <property type="entry name" value="NIF"/>
    <property type="match status" value="1"/>
</dbReference>
<dbReference type="Gene3D" id="3.40.50.1000">
    <property type="entry name" value="HAD superfamily/HAD-like"/>
    <property type="match status" value="1"/>
</dbReference>
<evidence type="ECO:0000256" key="7">
    <source>
        <dbReference type="SAM" id="MobiDB-lite"/>
    </source>
</evidence>
<feature type="compositionally biased region" description="Polar residues" evidence="7">
    <location>
        <begin position="153"/>
        <end position="167"/>
    </location>
</feature>
<dbReference type="InterPro" id="IPR004274">
    <property type="entry name" value="FCP1_dom"/>
</dbReference>
<gene>
    <name evidence="9" type="ORF">MUK42_23005</name>
</gene>
<dbReference type="EMBL" id="CP097508">
    <property type="protein sequence ID" value="URE13661.1"/>
    <property type="molecule type" value="Genomic_DNA"/>
</dbReference>
<dbReference type="PANTHER" id="PTHR23081">
    <property type="entry name" value="RNA POLYMERASE II CTD PHOSPHATASE"/>
    <property type="match status" value="1"/>
</dbReference>
<keyword evidence="3 6" id="KW-0539">Nucleus</keyword>
<dbReference type="SMART" id="SM00577">
    <property type="entry name" value="CPDc"/>
    <property type="match status" value="1"/>
</dbReference>
<reference evidence="9" key="1">
    <citation type="submission" date="2022-05" db="EMBL/GenBank/DDBJ databases">
        <title>The Musa troglodytarum L. genome provides insights into the mechanism of non-climacteric behaviour and enrichment of carotenoids.</title>
        <authorList>
            <person name="Wang J."/>
        </authorList>
    </citation>
    <scope>NUCLEOTIDE SEQUENCE</scope>
    <source>
        <tissue evidence="9">Leaf</tissue>
    </source>
</reference>
<dbReference type="InterPro" id="IPR011947">
    <property type="entry name" value="FCP1_euk"/>
</dbReference>
<dbReference type="FunFam" id="3.40.50.1000:FF:000098">
    <property type="entry name" value="RNA polymerase II C-terminal domain phosphatase-like 3"/>
    <property type="match status" value="1"/>
</dbReference>
<protein>
    <recommendedName>
        <fullName evidence="6">RNA polymerase II C-terminal domain phosphatase-like</fullName>
        <ecNumber evidence="6">3.1.3.16</ecNumber>
    </recommendedName>
</protein>
<feature type="non-terminal residue" evidence="9">
    <location>
        <position position="1"/>
    </location>
</feature>
<feature type="region of interest" description="Disordered" evidence="7">
    <location>
        <begin position="145"/>
        <end position="171"/>
    </location>
</feature>
<evidence type="ECO:0000256" key="3">
    <source>
        <dbReference type="ARBA" id="ARBA00023242"/>
    </source>
</evidence>
<feature type="domain" description="FCP1 homology" evidence="8">
    <location>
        <begin position="323"/>
        <end position="498"/>
    </location>
</feature>
<dbReference type="OrthoDB" id="10249888at2759"/>
<comment type="catalytic activity">
    <reaction evidence="4 6">
        <text>O-phospho-L-seryl-[protein] + H2O = L-seryl-[protein] + phosphate</text>
        <dbReference type="Rhea" id="RHEA:20629"/>
        <dbReference type="Rhea" id="RHEA-COMP:9863"/>
        <dbReference type="Rhea" id="RHEA-COMP:11604"/>
        <dbReference type="ChEBI" id="CHEBI:15377"/>
        <dbReference type="ChEBI" id="CHEBI:29999"/>
        <dbReference type="ChEBI" id="CHEBI:43474"/>
        <dbReference type="ChEBI" id="CHEBI:83421"/>
        <dbReference type="EC" id="3.1.3.16"/>
    </reaction>
</comment>
<comment type="subcellular location">
    <subcellularLocation>
        <location evidence="1 6">Nucleus</location>
    </subcellularLocation>
</comment>
<evidence type="ECO:0000256" key="1">
    <source>
        <dbReference type="ARBA" id="ARBA00004123"/>
    </source>
</evidence>
<dbReference type="Proteomes" id="UP001055439">
    <property type="component" value="Chromosome 6"/>
</dbReference>
<evidence type="ECO:0000259" key="8">
    <source>
        <dbReference type="PROSITE" id="PS50969"/>
    </source>
</evidence>
<dbReference type="InterPro" id="IPR023214">
    <property type="entry name" value="HAD_sf"/>
</dbReference>
<dbReference type="PROSITE" id="PS50969">
    <property type="entry name" value="FCP1"/>
    <property type="match status" value="1"/>
</dbReference>
<proteinExistence type="predicted"/>
<evidence type="ECO:0000256" key="4">
    <source>
        <dbReference type="ARBA" id="ARBA00047761"/>
    </source>
</evidence>